<evidence type="ECO:0000313" key="2">
    <source>
        <dbReference type="Proteomes" id="UP000789702"/>
    </source>
</evidence>
<accession>A0ACA9N7V8</accession>
<keyword evidence="2" id="KW-1185">Reference proteome</keyword>
<comment type="caution">
    <text evidence="1">The sequence shown here is derived from an EMBL/GenBank/DDBJ whole genome shotgun (WGS) entry which is preliminary data.</text>
</comment>
<reference evidence="1" key="1">
    <citation type="submission" date="2021-06" db="EMBL/GenBank/DDBJ databases">
        <authorList>
            <person name="Kallberg Y."/>
            <person name="Tangrot J."/>
            <person name="Rosling A."/>
        </authorList>
    </citation>
    <scope>NUCLEOTIDE SEQUENCE</scope>
    <source>
        <strain evidence="1">IL203A</strain>
    </source>
</reference>
<sequence>LVFLKRSKHLKMLKKSFILSLIFAIAIFNTLIPAESPDQGRRLISGTSSSSLKARQSCPANFFECPDGVGCCPLGSTCTTNYKCAIPCNSTTVVCDATTCCYKNTICCFGGGCCPVGSTCGSNFTCI</sequence>
<proteinExistence type="predicted"/>
<organism evidence="1 2">
    <name type="scientific">Dentiscutata heterogama</name>
    <dbReference type="NCBI Taxonomy" id="1316150"/>
    <lineage>
        <taxon>Eukaryota</taxon>
        <taxon>Fungi</taxon>
        <taxon>Fungi incertae sedis</taxon>
        <taxon>Mucoromycota</taxon>
        <taxon>Glomeromycotina</taxon>
        <taxon>Glomeromycetes</taxon>
        <taxon>Diversisporales</taxon>
        <taxon>Gigasporaceae</taxon>
        <taxon>Dentiscutata</taxon>
    </lineage>
</organism>
<protein>
    <submittedName>
        <fullName evidence="1">6283_t:CDS:1</fullName>
    </submittedName>
</protein>
<gene>
    <name evidence="1" type="ORF">DHETER_LOCUS8817</name>
</gene>
<dbReference type="EMBL" id="CAJVPU010014467">
    <property type="protein sequence ID" value="CAG8640361.1"/>
    <property type="molecule type" value="Genomic_DNA"/>
</dbReference>
<evidence type="ECO:0000313" key="1">
    <source>
        <dbReference type="EMBL" id="CAG8640361.1"/>
    </source>
</evidence>
<dbReference type="Proteomes" id="UP000789702">
    <property type="component" value="Unassembled WGS sequence"/>
</dbReference>
<feature type="non-terminal residue" evidence="1">
    <location>
        <position position="1"/>
    </location>
</feature>
<name>A0ACA9N7V8_9GLOM</name>